<protein>
    <submittedName>
        <fullName evidence="2">Phosphatase PAP2 family protein</fullName>
    </submittedName>
</protein>
<keyword evidence="1" id="KW-1133">Transmembrane helix</keyword>
<proteinExistence type="predicted"/>
<dbReference type="InterPro" id="IPR036938">
    <property type="entry name" value="PAP2/HPO_sf"/>
</dbReference>
<evidence type="ECO:0000256" key="1">
    <source>
        <dbReference type="SAM" id="Phobius"/>
    </source>
</evidence>
<gene>
    <name evidence="2" type="ORF">IAB60_00995</name>
</gene>
<reference evidence="2" key="1">
    <citation type="submission" date="2020-10" db="EMBL/GenBank/DDBJ databases">
        <authorList>
            <person name="Gilroy R."/>
        </authorList>
    </citation>
    <scope>NUCLEOTIDE SEQUENCE</scope>
    <source>
        <strain evidence="2">CHK123-3438</strain>
    </source>
</reference>
<dbReference type="Proteomes" id="UP000886860">
    <property type="component" value="Unassembled WGS sequence"/>
</dbReference>
<organism evidence="2 3">
    <name type="scientific">Candidatus Caccovicinus merdipullorum</name>
    <dbReference type="NCBI Taxonomy" id="2840724"/>
    <lineage>
        <taxon>Bacteria</taxon>
        <taxon>Bacillati</taxon>
        <taxon>Bacillota</taxon>
        <taxon>Clostridia</taxon>
        <taxon>Eubacteriales</taxon>
        <taxon>Candidatus Caccovicinus</taxon>
    </lineage>
</organism>
<dbReference type="EMBL" id="DVKS01000016">
    <property type="protein sequence ID" value="HIT40674.1"/>
    <property type="molecule type" value="Genomic_DNA"/>
</dbReference>
<comment type="caution">
    <text evidence="2">The sequence shown here is derived from an EMBL/GenBank/DDBJ whole genome shotgun (WGS) entry which is preliminary data.</text>
</comment>
<feature type="transmembrane region" description="Helical" evidence="1">
    <location>
        <begin position="78"/>
        <end position="99"/>
    </location>
</feature>
<keyword evidence="1" id="KW-0812">Transmembrane</keyword>
<dbReference type="Gene3D" id="1.20.144.10">
    <property type="entry name" value="Phosphatidic acid phosphatase type 2/haloperoxidase"/>
    <property type="match status" value="1"/>
</dbReference>
<dbReference type="SUPFAM" id="SSF48317">
    <property type="entry name" value="Acid phosphatase/Vanadium-dependent haloperoxidase"/>
    <property type="match status" value="1"/>
</dbReference>
<reference evidence="2" key="2">
    <citation type="journal article" date="2021" name="PeerJ">
        <title>Extensive microbial diversity within the chicken gut microbiome revealed by metagenomics and culture.</title>
        <authorList>
            <person name="Gilroy R."/>
            <person name="Ravi A."/>
            <person name="Getino M."/>
            <person name="Pursley I."/>
            <person name="Horton D.L."/>
            <person name="Alikhan N.F."/>
            <person name="Baker D."/>
            <person name="Gharbi K."/>
            <person name="Hall N."/>
            <person name="Watson M."/>
            <person name="Adriaenssens E.M."/>
            <person name="Foster-Nyarko E."/>
            <person name="Jarju S."/>
            <person name="Secka A."/>
            <person name="Antonio M."/>
            <person name="Oren A."/>
            <person name="Chaudhuri R.R."/>
            <person name="La Ragione R."/>
            <person name="Hildebrand F."/>
            <person name="Pallen M.J."/>
        </authorList>
    </citation>
    <scope>NUCLEOTIDE SEQUENCE</scope>
    <source>
        <strain evidence="2">CHK123-3438</strain>
    </source>
</reference>
<feature type="transmembrane region" description="Helical" evidence="1">
    <location>
        <begin position="12"/>
        <end position="31"/>
    </location>
</feature>
<accession>A0A9D1KEB5</accession>
<evidence type="ECO:0000313" key="2">
    <source>
        <dbReference type="EMBL" id="HIT40674.1"/>
    </source>
</evidence>
<keyword evidence="1" id="KW-0472">Membrane</keyword>
<dbReference type="AlphaFoldDB" id="A0A9D1KEB5"/>
<name>A0A9D1KEB5_9FIRM</name>
<sequence>MIRWIKTHPYCLVNLYLVFYLIGFFTLEMLVPEPQYVIHSVIDDWIPFNEWFVLPYFLWYLWVPGFLLYFMLRERDSFLRLAFIMFAGMTICLIIYALWPNGLQLRREIEADNFCADIVRFLRAVDTPNNVCPSIHVSSTVAIHIVICRSDAFRNVRFFRLLSWTVSVLICLSTMFIKQHSAIDVFWGWLLSLLLGAVAYRKGGFV</sequence>
<feature type="transmembrane region" description="Helical" evidence="1">
    <location>
        <begin position="51"/>
        <end position="71"/>
    </location>
</feature>
<evidence type="ECO:0000313" key="3">
    <source>
        <dbReference type="Proteomes" id="UP000886860"/>
    </source>
</evidence>